<evidence type="ECO:0000256" key="2">
    <source>
        <dbReference type="ARBA" id="ARBA00012897"/>
    </source>
</evidence>
<dbReference type="NCBIfam" id="TIGR00518">
    <property type="entry name" value="alaDH"/>
    <property type="match status" value="1"/>
</dbReference>
<dbReference type="FunFam" id="3.40.50.720:FF:000049">
    <property type="entry name" value="Alanine dehydrogenase"/>
    <property type="match status" value="1"/>
</dbReference>
<dbReference type="InterPro" id="IPR007886">
    <property type="entry name" value="AlaDH/PNT_N"/>
</dbReference>
<feature type="binding site" evidence="8">
    <location>
        <position position="218"/>
    </location>
    <ligand>
        <name>NAD(+)</name>
        <dbReference type="ChEBI" id="CHEBI:57540"/>
    </ligand>
</feature>
<dbReference type="Pfam" id="PF05222">
    <property type="entry name" value="AlaDh_PNT_N"/>
    <property type="match status" value="1"/>
</dbReference>
<dbReference type="SMART" id="SM01002">
    <property type="entry name" value="AlaDh_PNT_C"/>
    <property type="match status" value="1"/>
</dbReference>
<organism evidence="11 12">
    <name type="scientific">Prosthecochloris marina</name>
    <dbReference type="NCBI Taxonomy" id="2017681"/>
    <lineage>
        <taxon>Bacteria</taxon>
        <taxon>Pseudomonadati</taxon>
        <taxon>Chlorobiota</taxon>
        <taxon>Chlorobiia</taxon>
        <taxon>Chlorobiales</taxon>
        <taxon>Chlorobiaceae</taxon>
        <taxon>Prosthecochloris</taxon>
    </lineage>
</organism>
<evidence type="ECO:0000256" key="5">
    <source>
        <dbReference type="PIRNR" id="PIRNR000183"/>
    </source>
</evidence>
<comment type="similarity">
    <text evidence="1 5">Belongs to the AlaDH/PNT family.</text>
</comment>
<dbReference type="InterPro" id="IPR007698">
    <property type="entry name" value="AlaDH/PNT_NAD(H)-bd"/>
</dbReference>
<comment type="caution">
    <text evidence="11">The sequence shown here is derived from an EMBL/GenBank/DDBJ whole genome shotgun (WGS) entry which is preliminary data.</text>
</comment>
<feature type="domain" description="Alanine dehydrogenase/pyridine nucleotide transhydrogenase N-terminal" evidence="10">
    <location>
        <begin position="4"/>
        <end position="135"/>
    </location>
</feature>
<keyword evidence="3 5" id="KW-0560">Oxidoreductase</keyword>
<dbReference type="PIRSF" id="PIRSF000183">
    <property type="entry name" value="Alanine_dh"/>
    <property type="match status" value="1"/>
</dbReference>
<feature type="binding site" evidence="8">
    <location>
        <begin position="265"/>
        <end position="268"/>
    </location>
    <ligand>
        <name>NAD(+)</name>
        <dbReference type="ChEBI" id="CHEBI:57540"/>
    </ligand>
</feature>
<dbReference type="GO" id="GO:0005886">
    <property type="term" value="C:plasma membrane"/>
    <property type="evidence" value="ECO:0007669"/>
    <property type="project" value="TreeGrafter"/>
</dbReference>
<dbReference type="PANTHER" id="PTHR42795:SF1">
    <property type="entry name" value="ALANINE DEHYDROGENASE"/>
    <property type="match status" value="1"/>
</dbReference>
<evidence type="ECO:0000256" key="7">
    <source>
        <dbReference type="PIRSR" id="PIRSR000183-2"/>
    </source>
</evidence>
<evidence type="ECO:0000313" key="12">
    <source>
        <dbReference type="Proteomes" id="UP000246278"/>
    </source>
</evidence>
<dbReference type="PROSITE" id="PS00837">
    <property type="entry name" value="ALADH_PNT_2"/>
    <property type="match status" value="1"/>
</dbReference>
<feature type="binding site" evidence="8">
    <location>
        <position position="196"/>
    </location>
    <ligand>
        <name>NAD(+)</name>
        <dbReference type="ChEBI" id="CHEBI:57540"/>
    </ligand>
</feature>
<dbReference type="Pfam" id="PF01262">
    <property type="entry name" value="AlaDh_PNT_C"/>
    <property type="match status" value="1"/>
</dbReference>
<feature type="binding site" evidence="8">
    <location>
        <position position="201"/>
    </location>
    <ligand>
        <name>NAD(+)</name>
        <dbReference type="ChEBI" id="CHEBI:57540"/>
    </ligand>
</feature>
<dbReference type="Proteomes" id="UP000246278">
    <property type="component" value="Unassembled WGS sequence"/>
</dbReference>
<keyword evidence="12" id="KW-1185">Reference proteome</keyword>
<protein>
    <recommendedName>
        <fullName evidence="2 5">Alanine dehydrogenase</fullName>
        <ecNumber evidence="2 5">1.4.1.1</ecNumber>
    </recommendedName>
</protein>
<feature type="active site" description="Proton donor/acceptor" evidence="6">
    <location>
        <position position="95"/>
    </location>
</feature>
<dbReference type="GO" id="GO:0042853">
    <property type="term" value="P:L-alanine catabolic process"/>
    <property type="evidence" value="ECO:0007669"/>
    <property type="project" value="InterPro"/>
</dbReference>
<feature type="binding site" evidence="7">
    <location>
        <position position="15"/>
    </location>
    <ligand>
        <name>substrate</name>
    </ligand>
</feature>
<evidence type="ECO:0000256" key="3">
    <source>
        <dbReference type="ARBA" id="ARBA00023002"/>
    </source>
</evidence>
<comment type="catalytic activity">
    <reaction evidence="5">
        <text>L-alanine + NAD(+) + H2O = pyruvate + NH4(+) + NADH + H(+)</text>
        <dbReference type="Rhea" id="RHEA:18405"/>
        <dbReference type="ChEBI" id="CHEBI:15361"/>
        <dbReference type="ChEBI" id="CHEBI:15377"/>
        <dbReference type="ChEBI" id="CHEBI:15378"/>
        <dbReference type="ChEBI" id="CHEBI:28938"/>
        <dbReference type="ChEBI" id="CHEBI:57540"/>
        <dbReference type="ChEBI" id="CHEBI:57945"/>
        <dbReference type="ChEBI" id="CHEBI:57972"/>
        <dbReference type="EC" id="1.4.1.1"/>
    </reaction>
</comment>
<dbReference type="SUPFAM" id="SSF52283">
    <property type="entry name" value="Formate/glycerate dehydrogenase catalytic domain-like"/>
    <property type="match status" value="1"/>
</dbReference>
<feature type="binding site" evidence="8">
    <location>
        <position position="132"/>
    </location>
    <ligand>
        <name>NAD(+)</name>
        <dbReference type="ChEBI" id="CHEBI:57540"/>
    </ligand>
</feature>
<feature type="binding site" evidence="8">
    <location>
        <begin position="237"/>
        <end position="238"/>
    </location>
    <ligand>
        <name>NAD(+)</name>
        <dbReference type="ChEBI" id="CHEBI:57540"/>
    </ligand>
</feature>
<keyword evidence="4 5" id="KW-0520">NAD</keyword>
<evidence type="ECO:0000256" key="6">
    <source>
        <dbReference type="PIRSR" id="PIRSR000183-1"/>
    </source>
</evidence>
<feature type="binding site" evidence="8">
    <location>
        <begin position="296"/>
        <end position="299"/>
    </location>
    <ligand>
        <name>NAD(+)</name>
        <dbReference type="ChEBI" id="CHEBI:57540"/>
    </ligand>
</feature>
<accession>A0A317T633</accession>
<dbReference type="SUPFAM" id="SSF51735">
    <property type="entry name" value="NAD(P)-binding Rossmann-fold domains"/>
    <property type="match status" value="1"/>
</dbReference>
<evidence type="ECO:0000256" key="4">
    <source>
        <dbReference type="ARBA" id="ARBA00023027"/>
    </source>
</evidence>
<evidence type="ECO:0000256" key="8">
    <source>
        <dbReference type="PIRSR" id="PIRSR000183-3"/>
    </source>
</evidence>
<dbReference type="SMART" id="SM01003">
    <property type="entry name" value="AlaDh_PNT_N"/>
    <property type="match status" value="1"/>
</dbReference>
<reference evidence="12" key="1">
    <citation type="submission" date="2017-10" db="EMBL/GenBank/DDBJ databases">
        <authorList>
            <person name="Gaisin V.A."/>
            <person name="Rysina M.S."/>
            <person name="Grouzdev D.S."/>
        </authorList>
    </citation>
    <scope>NUCLEOTIDE SEQUENCE [LARGE SCALE GENOMIC DNA]</scope>
    <source>
        <strain evidence="12">V1</strain>
    </source>
</reference>
<dbReference type="GO" id="GO:0000166">
    <property type="term" value="F:nucleotide binding"/>
    <property type="evidence" value="ECO:0007669"/>
    <property type="project" value="UniProtKB-KW"/>
</dbReference>
<proteinExistence type="inferred from homology"/>
<sequence>MIIGIPKEVKVRENRVACTPAGIRYLSDAGHTVLVQSEAGEGSGFSDAAFRKSGAEILDDPAEVWLADMVVKVKEPVEAEYGFLRNGQVLFAFLHLAANPKLACCLVEKGVSAVAYETVYTNGRLPLLAPMSEIAGKMSVMAGGVYLANHFGGNGMLLGGVPGVLPGKVTILGGGTAGMNAAIIAKGMGARVTVLDLNQERMRYLSNVLGAQVQTIFSTGQHIIEELKDTDLLVGAVLIPGATAPKLLDRDMLRSMKKGSVFVDISIDQGGCSITSKPTSHENPVFVEEGVLHYCVTNMPGAYARTSTEALTGNTLPYVRAIADTGVEEAVRSVSGLRGGLNVHKNRITNKAVSASLGIEYGGSSLDMDD</sequence>
<dbReference type="InterPro" id="IPR008141">
    <property type="entry name" value="Ala_DH"/>
</dbReference>
<dbReference type="PANTHER" id="PTHR42795">
    <property type="entry name" value="ALANINE DEHYDROGENASE"/>
    <property type="match status" value="1"/>
</dbReference>
<dbReference type="RefSeq" id="WP_110023368.1">
    <property type="nucleotide sequence ID" value="NZ_PDNZ01000005.1"/>
</dbReference>
<feature type="domain" description="Alanine dehydrogenase/pyridine nucleotide transhydrogenase NAD(H)-binding" evidence="9">
    <location>
        <begin position="147"/>
        <end position="295"/>
    </location>
</feature>
<feature type="active site" description="Proton donor/acceptor" evidence="6">
    <location>
        <position position="268"/>
    </location>
</feature>
<dbReference type="CDD" id="cd05305">
    <property type="entry name" value="L-AlaDH"/>
    <property type="match status" value="1"/>
</dbReference>
<dbReference type="Gene3D" id="3.40.50.720">
    <property type="entry name" value="NAD(P)-binding Rossmann-like Domain"/>
    <property type="match status" value="2"/>
</dbReference>
<evidence type="ECO:0000313" key="11">
    <source>
        <dbReference type="EMBL" id="PWW81720.1"/>
    </source>
</evidence>
<dbReference type="GO" id="GO:0000286">
    <property type="term" value="F:alanine dehydrogenase activity"/>
    <property type="evidence" value="ECO:0007669"/>
    <property type="project" value="UniProtKB-UniRule"/>
</dbReference>
<name>A0A317T633_9CHLB</name>
<dbReference type="EMBL" id="PDNZ01000005">
    <property type="protein sequence ID" value="PWW81720.1"/>
    <property type="molecule type" value="Genomic_DNA"/>
</dbReference>
<feature type="binding site" evidence="8">
    <location>
        <begin position="176"/>
        <end position="177"/>
    </location>
    <ligand>
        <name>NAD(+)</name>
        <dbReference type="ChEBI" id="CHEBI:57540"/>
    </ligand>
</feature>
<dbReference type="AlphaFoldDB" id="A0A317T633"/>
<dbReference type="OrthoDB" id="9804592at2"/>
<keyword evidence="8" id="KW-0547">Nucleotide-binding</keyword>
<evidence type="ECO:0000259" key="10">
    <source>
        <dbReference type="SMART" id="SM01003"/>
    </source>
</evidence>
<feature type="binding site" evidence="7">
    <location>
        <position position="74"/>
    </location>
    <ligand>
        <name>substrate</name>
    </ligand>
</feature>
<dbReference type="InterPro" id="IPR008143">
    <property type="entry name" value="Ala_DH/PNT_CS2"/>
</dbReference>
<gene>
    <name evidence="11" type="primary">ald</name>
    <name evidence="11" type="ORF">CR164_07720</name>
</gene>
<evidence type="ECO:0000256" key="1">
    <source>
        <dbReference type="ARBA" id="ARBA00005689"/>
    </source>
</evidence>
<dbReference type="InterPro" id="IPR036291">
    <property type="entry name" value="NAD(P)-bd_dom_sf"/>
</dbReference>
<dbReference type="EC" id="1.4.1.1" evidence="2 5"/>
<evidence type="ECO:0000259" key="9">
    <source>
        <dbReference type="SMART" id="SM01002"/>
    </source>
</evidence>